<evidence type="ECO:0000256" key="1">
    <source>
        <dbReference type="SAM" id="Coils"/>
    </source>
</evidence>
<feature type="coiled-coil region" evidence="1">
    <location>
        <begin position="30"/>
        <end position="57"/>
    </location>
</feature>
<feature type="region of interest" description="Disordered" evidence="2">
    <location>
        <begin position="1"/>
        <end position="30"/>
    </location>
</feature>
<keyword evidence="1" id="KW-0175">Coiled coil</keyword>
<sequence length="86" mass="9330">MAGSSNSSNVNNAANQSSVDQHNEMPLNPGDRLRQILAAVRNNLENANQNVATAQGMLSQANGYINNGYTKLAILEQEINNMFQPQ</sequence>
<feature type="compositionally biased region" description="Low complexity" evidence="2">
    <location>
        <begin position="1"/>
        <end position="19"/>
    </location>
</feature>
<name>A0A914P4J2_9BILA</name>
<dbReference type="WBParaSite" id="PDA_v2.g12800.t1">
    <property type="protein sequence ID" value="PDA_v2.g12800.t1"/>
    <property type="gene ID" value="PDA_v2.g12800"/>
</dbReference>
<accession>A0A914P4J2</accession>
<dbReference type="AlphaFoldDB" id="A0A914P4J2"/>
<proteinExistence type="predicted"/>
<reference evidence="4" key="1">
    <citation type="submission" date="2022-11" db="UniProtKB">
        <authorList>
            <consortium name="WormBaseParasite"/>
        </authorList>
    </citation>
    <scope>IDENTIFICATION</scope>
</reference>
<dbReference type="Proteomes" id="UP000887578">
    <property type="component" value="Unplaced"/>
</dbReference>
<evidence type="ECO:0000313" key="3">
    <source>
        <dbReference type="Proteomes" id="UP000887578"/>
    </source>
</evidence>
<protein>
    <submittedName>
        <fullName evidence="4">Uncharacterized protein</fullName>
    </submittedName>
</protein>
<keyword evidence="3" id="KW-1185">Reference proteome</keyword>
<organism evidence="3 4">
    <name type="scientific">Panagrolaimus davidi</name>
    <dbReference type="NCBI Taxonomy" id="227884"/>
    <lineage>
        <taxon>Eukaryota</taxon>
        <taxon>Metazoa</taxon>
        <taxon>Ecdysozoa</taxon>
        <taxon>Nematoda</taxon>
        <taxon>Chromadorea</taxon>
        <taxon>Rhabditida</taxon>
        <taxon>Tylenchina</taxon>
        <taxon>Panagrolaimomorpha</taxon>
        <taxon>Panagrolaimoidea</taxon>
        <taxon>Panagrolaimidae</taxon>
        <taxon>Panagrolaimus</taxon>
    </lineage>
</organism>
<evidence type="ECO:0000313" key="4">
    <source>
        <dbReference type="WBParaSite" id="PDA_v2.g12800.t1"/>
    </source>
</evidence>
<evidence type="ECO:0000256" key="2">
    <source>
        <dbReference type="SAM" id="MobiDB-lite"/>
    </source>
</evidence>